<evidence type="ECO:0000313" key="1">
    <source>
        <dbReference type="EMBL" id="KAJ9641841.1"/>
    </source>
</evidence>
<name>A0ACC2Z2G4_9PEZI</name>
<organism evidence="1 2">
    <name type="scientific">Coniosporium tulheliwenetii</name>
    <dbReference type="NCBI Taxonomy" id="3383036"/>
    <lineage>
        <taxon>Eukaryota</taxon>
        <taxon>Fungi</taxon>
        <taxon>Dikarya</taxon>
        <taxon>Ascomycota</taxon>
        <taxon>Pezizomycotina</taxon>
        <taxon>Dothideomycetes</taxon>
        <taxon>Dothideomycetes incertae sedis</taxon>
        <taxon>Coniosporium</taxon>
    </lineage>
</organism>
<sequence>MSTTQVQHTDSAENQGSRSDDKQKTKSRRPAKPSDFRNIPSDLVHSSFKPSNYPSQPAQWAQSRDSQPYHGGNLILPDVPVCTLRFDIPNNIGPPVLFYYRLTNFYQNHRRYVKSLDTQQLMGNAQSNASISASDCDPLQVDEATGKAYYPCGLIANSLFNDTFTSPNLTNPSAGAEPTYNMSQRGIAWDSDKELYQQTRYTIDQVVPPKNWKKDFNVTLYGGTKSILISTRTVMGGKNPFLGIAYVVVGGICILLGAIFTATHLIKPRKLGDHTYLTWNNDQPSTATATGRSARPGDSA</sequence>
<dbReference type="Proteomes" id="UP001172680">
    <property type="component" value="Unassembled WGS sequence"/>
</dbReference>
<protein>
    <submittedName>
        <fullName evidence="1">Alkylphosphocholine resistance protein lem3</fullName>
    </submittedName>
</protein>
<proteinExistence type="predicted"/>
<gene>
    <name evidence="1" type="primary">LEM3</name>
    <name evidence="1" type="ORF">H2199_005054</name>
</gene>
<comment type="caution">
    <text evidence="1">The sequence shown here is derived from an EMBL/GenBank/DDBJ whole genome shotgun (WGS) entry which is preliminary data.</text>
</comment>
<dbReference type="EMBL" id="JAPDRP010000014">
    <property type="protein sequence ID" value="KAJ9641841.1"/>
    <property type="molecule type" value="Genomic_DNA"/>
</dbReference>
<accession>A0ACC2Z2G4</accession>
<reference evidence="1" key="1">
    <citation type="submission" date="2022-10" db="EMBL/GenBank/DDBJ databases">
        <title>Culturing micro-colonial fungi from biological soil crusts in the Mojave desert and describing Neophaeococcomyces mojavensis, and introducing the new genera and species Taxawa tesnikishii.</title>
        <authorList>
            <person name="Kurbessoian T."/>
            <person name="Stajich J.E."/>
        </authorList>
    </citation>
    <scope>NUCLEOTIDE SEQUENCE</scope>
    <source>
        <strain evidence="1">JES_115</strain>
    </source>
</reference>
<keyword evidence="2" id="KW-1185">Reference proteome</keyword>
<evidence type="ECO:0000313" key="2">
    <source>
        <dbReference type="Proteomes" id="UP001172680"/>
    </source>
</evidence>